<organism evidence="1">
    <name type="scientific">Anguilla anguilla</name>
    <name type="common">European freshwater eel</name>
    <name type="synonym">Muraena anguilla</name>
    <dbReference type="NCBI Taxonomy" id="7936"/>
    <lineage>
        <taxon>Eukaryota</taxon>
        <taxon>Metazoa</taxon>
        <taxon>Chordata</taxon>
        <taxon>Craniata</taxon>
        <taxon>Vertebrata</taxon>
        <taxon>Euteleostomi</taxon>
        <taxon>Actinopterygii</taxon>
        <taxon>Neopterygii</taxon>
        <taxon>Teleostei</taxon>
        <taxon>Anguilliformes</taxon>
        <taxon>Anguillidae</taxon>
        <taxon>Anguilla</taxon>
    </lineage>
</organism>
<dbReference type="AlphaFoldDB" id="A0A0E9TNF4"/>
<sequence length="30" mass="3472">MAAITEHIPFDTDFNMHPDMSKVHCILILM</sequence>
<reference evidence="1" key="1">
    <citation type="submission" date="2014-11" db="EMBL/GenBank/DDBJ databases">
        <authorList>
            <person name="Amaro Gonzalez C."/>
        </authorList>
    </citation>
    <scope>NUCLEOTIDE SEQUENCE</scope>
</reference>
<name>A0A0E9TNF4_ANGAN</name>
<accession>A0A0E9TNF4</accession>
<proteinExistence type="predicted"/>
<dbReference type="EMBL" id="GBXM01054182">
    <property type="protein sequence ID" value="JAH54395.1"/>
    <property type="molecule type" value="Transcribed_RNA"/>
</dbReference>
<reference evidence="1" key="2">
    <citation type="journal article" date="2015" name="Fish Shellfish Immunol.">
        <title>Early steps in the European eel (Anguilla anguilla)-Vibrio vulnificus interaction in the gills: Role of the RtxA13 toxin.</title>
        <authorList>
            <person name="Callol A."/>
            <person name="Pajuelo D."/>
            <person name="Ebbesson L."/>
            <person name="Teles M."/>
            <person name="MacKenzie S."/>
            <person name="Amaro C."/>
        </authorList>
    </citation>
    <scope>NUCLEOTIDE SEQUENCE</scope>
</reference>
<protein>
    <submittedName>
        <fullName evidence="1">Uncharacterized protein</fullName>
    </submittedName>
</protein>
<evidence type="ECO:0000313" key="1">
    <source>
        <dbReference type="EMBL" id="JAH54395.1"/>
    </source>
</evidence>